<dbReference type="Proteomes" id="UP000326565">
    <property type="component" value="Unassembled WGS sequence"/>
</dbReference>
<dbReference type="EMBL" id="ML732170">
    <property type="protein sequence ID" value="KAB8077297.1"/>
    <property type="molecule type" value="Genomic_DNA"/>
</dbReference>
<protein>
    <recommendedName>
        <fullName evidence="6">Ankyrin repeat-containing domain protein</fullName>
    </recommendedName>
</protein>
<dbReference type="InterPro" id="IPR036770">
    <property type="entry name" value="Ankyrin_rpt-contain_sf"/>
</dbReference>
<evidence type="ECO:0000256" key="2">
    <source>
        <dbReference type="ARBA" id="ARBA00023043"/>
    </source>
</evidence>
<feature type="compositionally biased region" description="Basic and acidic residues" evidence="3">
    <location>
        <begin position="261"/>
        <end position="281"/>
    </location>
</feature>
<evidence type="ECO:0000313" key="4">
    <source>
        <dbReference type="EMBL" id="KAB8077297.1"/>
    </source>
</evidence>
<dbReference type="AlphaFoldDB" id="A0A5N5XB60"/>
<evidence type="ECO:0000313" key="5">
    <source>
        <dbReference type="Proteomes" id="UP000326565"/>
    </source>
</evidence>
<dbReference type="PANTHER" id="PTHR24198">
    <property type="entry name" value="ANKYRIN REPEAT AND PROTEIN KINASE DOMAIN-CONTAINING PROTEIN"/>
    <property type="match status" value="1"/>
</dbReference>
<dbReference type="SUPFAM" id="SSF48403">
    <property type="entry name" value="Ankyrin repeat"/>
    <property type="match status" value="1"/>
</dbReference>
<dbReference type="PANTHER" id="PTHR24198:SF165">
    <property type="entry name" value="ANKYRIN REPEAT-CONTAINING PROTEIN-RELATED"/>
    <property type="match status" value="1"/>
</dbReference>
<dbReference type="Gene3D" id="1.25.40.20">
    <property type="entry name" value="Ankyrin repeat-containing domain"/>
    <property type="match status" value="1"/>
</dbReference>
<name>A0A5N5XB60_9EURO</name>
<evidence type="ECO:0000256" key="3">
    <source>
        <dbReference type="SAM" id="MobiDB-lite"/>
    </source>
</evidence>
<evidence type="ECO:0000256" key="1">
    <source>
        <dbReference type="ARBA" id="ARBA00022737"/>
    </source>
</evidence>
<keyword evidence="5" id="KW-1185">Reference proteome</keyword>
<feature type="region of interest" description="Disordered" evidence="3">
    <location>
        <begin position="139"/>
        <end position="225"/>
    </location>
</feature>
<sequence>MSQLLAAQPARCHLSTVIELYPEEETWCAGYAPSQKRRCHQRIHALNRRTACILLDQANDDFHAGCPMDGFFEYLAPFVLCKGNHQNQALNLVDTWRKRVRDFRAARATEQTSRSIAFLQEQSNSELVRTIEHAIEQAIQNPRRVQSQNDGPNSPVSHNRGRGGSPSEGRTAATTRPPLSTTSGRSGRRTEAAAPSPAVSEARRPVTPSGGAELRSNLRPDTAEGSMPAVTRLVHAARPSVNRRCVEGDCGICILPLREPESSTHDSEASHEDSHEGSHDDNAEEEGVLDDGQRPGRSSQFSEGSNELVWCQRQCGSNFHKNCQMAPASYSDLPVDIHRIVIEFCDDIPTLWNLIDLEFGFVSAESLERLSLLLQANNCFVFTTKTEFHDWRNVHYFRRLEDRRDYPPAVYPHDDPLCHALSLDRADRAQIMLNNGLPPNCWTKTGWNSFSLAIWYEADRCFDLLCNALPDVDISRLDPHILPSPAFTMTVAAEQWKEHAFAKMLDRIDELNQTAMPQITVPPISPEGIWEVIASFEPPLIDRAARLGLSLTNCSGHIHDEGPYHAAARHPDSLAVIEILDRECPRRLNHPARYMNSPLWQAIDQKKPELVQAYIDRGINVKHTNTDRETALHHCCRRHPVDLRILRILLDHIPVNISATTRAGPALNVLINTSYGMMYNENPLTETRAQDGTLLRTHGRQRRMHYSERKIGQAAAQACRLIVRYNPKLKLTDANGRTALEAAKAFRQRTIAATHAHRPARTPFAAMGAFRSAVPMGFIVIVVRIKPV</sequence>
<feature type="compositionally biased region" description="Polar residues" evidence="3">
    <location>
        <begin position="172"/>
        <end position="185"/>
    </location>
</feature>
<keyword evidence="2" id="KW-0040">ANK repeat</keyword>
<organism evidence="4 5">
    <name type="scientific">Aspergillus leporis</name>
    <dbReference type="NCBI Taxonomy" id="41062"/>
    <lineage>
        <taxon>Eukaryota</taxon>
        <taxon>Fungi</taxon>
        <taxon>Dikarya</taxon>
        <taxon>Ascomycota</taxon>
        <taxon>Pezizomycotina</taxon>
        <taxon>Eurotiomycetes</taxon>
        <taxon>Eurotiomycetidae</taxon>
        <taxon>Eurotiales</taxon>
        <taxon>Aspergillaceae</taxon>
        <taxon>Aspergillus</taxon>
        <taxon>Aspergillus subgen. Circumdati</taxon>
    </lineage>
</organism>
<reference evidence="4 5" key="1">
    <citation type="submission" date="2019-04" db="EMBL/GenBank/DDBJ databases">
        <title>Friends and foes A comparative genomics study of 23 Aspergillus species from section Flavi.</title>
        <authorList>
            <consortium name="DOE Joint Genome Institute"/>
            <person name="Kjaerbolling I."/>
            <person name="Vesth T."/>
            <person name="Frisvad J.C."/>
            <person name="Nybo J.L."/>
            <person name="Theobald S."/>
            <person name="Kildgaard S."/>
            <person name="Isbrandt T."/>
            <person name="Kuo A."/>
            <person name="Sato A."/>
            <person name="Lyhne E.K."/>
            <person name="Kogle M.E."/>
            <person name="Wiebenga A."/>
            <person name="Kun R.S."/>
            <person name="Lubbers R.J."/>
            <person name="Makela M.R."/>
            <person name="Barry K."/>
            <person name="Chovatia M."/>
            <person name="Clum A."/>
            <person name="Daum C."/>
            <person name="Haridas S."/>
            <person name="He G."/>
            <person name="LaButti K."/>
            <person name="Lipzen A."/>
            <person name="Mondo S."/>
            <person name="Riley R."/>
            <person name="Salamov A."/>
            <person name="Simmons B.A."/>
            <person name="Magnuson J.K."/>
            <person name="Henrissat B."/>
            <person name="Mortensen U.H."/>
            <person name="Larsen T.O."/>
            <person name="Devries R.P."/>
            <person name="Grigoriev I.V."/>
            <person name="Machida M."/>
            <person name="Baker S.E."/>
            <person name="Andersen M.R."/>
        </authorList>
    </citation>
    <scope>NUCLEOTIDE SEQUENCE [LARGE SCALE GENOMIC DNA]</scope>
    <source>
        <strain evidence="4 5">CBS 151.66</strain>
    </source>
</reference>
<proteinExistence type="predicted"/>
<gene>
    <name evidence="4" type="ORF">BDV29DRAFT_153845</name>
</gene>
<dbReference type="InterPro" id="IPR002110">
    <property type="entry name" value="Ankyrin_rpt"/>
</dbReference>
<accession>A0A5N5XB60</accession>
<keyword evidence="1" id="KW-0677">Repeat</keyword>
<dbReference type="SMART" id="SM00248">
    <property type="entry name" value="ANK"/>
    <property type="match status" value="5"/>
</dbReference>
<feature type="region of interest" description="Disordered" evidence="3">
    <location>
        <begin position="261"/>
        <end position="302"/>
    </location>
</feature>
<feature type="compositionally biased region" description="Polar residues" evidence="3">
    <location>
        <begin position="139"/>
        <end position="157"/>
    </location>
</feature>
<evidence type="ECO:0008006" key="6">
    <source>
        <dbReference type="Google" id="ProtNLM"/>
    </source>
</evidence>
<dbReference type="OrthoDB" id="426293at2759"/>